<comment type="caution">
    <text evidence="1">The sequence shown here is derived from an EMBL/GenBank/DDBJ whole genome shotgun (WGS) entry which is preliminary data.</text>
</comment>
<gene>
    <name evidence="1" type="ORF">HMPREF0758_4604</name>
</gene>
<dbReference type="Proteomes" id="UP000005723">
    <property type="component" value="Unassembled WGS sequence"/>
</dbReference>
<reference evidence="1 2" key="1">
    <citation type="submission" date="2010-01" db="EMBL/GenBank/DDBJ databases">
        <authorList>
            <person name="Muzny D."/>
            <person name="Qin X."/>
            <person name="Deng J."/>
            <person name="Jiang H."/>
            <person name="Liu Y."/>
            <person name="Qu J."/>
            <person name="Song X.-Z."/>
            <person name="Zhang L."/>
            <person name="Thornton R."/>
            <person name="Coyle M."/>
            <person name="Francisco L."/>
            <person name="Jackson L."/>
            <person name="Javaid M."/>
            <person name="Korchina V."/>
            <person name="Kovar C."/>
            <person name="Mata R."/>
            <person name="Mathew T."/>
            <person name="Ngo R."/>
            <person name="Nguyen L."/>
            <person name="Nguyen N."/>
            <person name="Okwuonu G."/>
            <person name="Ongeri F."/>
            <person name="Pham C."/>
            <person name="Simmons D."/>
            <person name="Wilczek-Boney K."/>
            <person name="Hale W."/>
            <person name="Jakkamsetti A."/>
            <person name="Pham P."/>
            <person name="Ruth R."/>
            <person name="San Lucas F."/>
            <person name="Warren J."/>
            <person name="Zhang J."/>
            <person name="Zhao Z."/>
            <person name="Zhou C."/>
            <person name="Zhu D."/>
            <person name="Lee S."/>
            <person name="Bess C."/>
            <person name="Blankenburg K."/>
            <person name="Forbes L."/>
            <person name="Fu Q."/>
            <person name="Gubbala S."/>
            <person name="Hirani K."/>
            <person name="Jayaseelan J.C."/>
            <person name="Lara F."/>
            <person name="Munidasa M."/>
            <person name="Palculict T."/>
            <person name="Patil S."/>
            <person name="Pu L.-L."/>
            <person name="Saada N."/>
            <person name="Tang L."/>
            <person name="Weissenberger G."/>
            <person name="Zhu Y."/>
            <person name="Hemphill L."/>
            <person name="Shang Y."/>
            <person name="Youmans B."/>
            <person name="Ayvaz T."/>
            <person name="Ross M."/>
            <person name="Santibanez J."/>
            <person name="Aqrawi P."/>
            <person name="Gross S."/>
            <person name="Joshi V."/>
            <person name="Fowler G."/>
            <person name="Nazareth L."/>
            <person name="Reid J."/>
            <person name="Worley K."/>
            <person name="Petrosino J."/>
            <person name="Highlander S."/>
            <person name="Gibbs R."/>
        </authorList>
    </citation>
    <scope>NUCLEOTIDE SEQUENCE [LARGE SCALE GENOMIC DNA]</scope>
    <source>
        <strain evidence="1 2">DSM 4582</strain>
    </source>
</reference>
<dbReference type="Gene3D" id="1.20.58.320">
    <property type="entry name" value="TPR-like"/>
    <property type="match status" value="1"/>
</dbReference>
<dbReference type="Pfam" id="PF06041">
    <property type="entry name" value="DUF924"/>
    <property type="match status" value="1"/>
</dbReference>
<accession>D4E8V4</accession>
<dbReference type="HOGENOM" id="CLU_065010_2_0_6"/>
<dbReference type="EMBL" id="ADBY01000058">
    <property type="protein sequence ID" value="EFE93720.1"/>
    <property type="molecule type" value="Genomic_DNA"/>
</dbReference>
<evidence type="ECO:0000313" key="2">
    <source>
        <dbReference type="Proteomes" id="UP000005723"/>
    </source>
</evidence>
<dbReference type="STRING" id="667129.HMPREF0758_4604"/>
<protein>
    <recommendedName>
        <fullName evidence="3">DUF924 domain-containing protein</fullName>
    </recommendedName>
</protein>
<proteinExistence type="predicted"/>
<dbReference type="SUPFAM" id="SSF48452">
    <property type="entry name" value="TPR-like"/>
    <property type="match status" value="1"/>
</dbReference>
<dbReference type="AlphaFoldDB" id="D4E8V4"/>
<dbReference type="Gene3D" id="1.25.40.10">
    <property type="entry name" value="Tetratricopeptide repeat domain"/>
    <property type="match status" value="1"/>
</dbReference>
<evidence type="ECO:0008006" key="3">
    <source>
        <dbReference type="Google" id="ProtNLM"/>
    </source>
</evidence>
<dbReference type="InterPro" id="IPR011990">
    <property type="entry name" value="TPR-like_helical_dom_sf"/>
</dbReference>
<dbReference type="InterPro" id="IPR010323">
    <property type="entry name" value="DUF924"/>
</dbReference>
<evidence type="ECO:0000313" key="1">
    <source>
        <dbReference type="EMBL" id="EFE93720.1"/>
    </source>
</evidence>
<name>D4E8V4_SEROD</name>
<organism evidence="1 2">
    <name type="scientific">Serratia odorifera DSM 4582</name>
    <dbReference type="NCBI Taxonomy" id="667129"/>
    <lineage>
        <taxon>Bacteria</taxon>
        <taxon>Pseudomonadati</taxon>
        <taxon>Pseudomonadota</taxon>
        <taxon>Gammaproteobacteria</taxon>
        <taxon>Enterobacterales</taxon>
        <taxon>Yersiniaceae</taxon>
        <taxon>Serratia</taxon>
    </lineage>
</organism>
<sequence>MIFGLERTAMHKQIIDFWFEEIDPVMWFKKDDEFDRQLHRRFAELWHAAAAGELAQWRDTIEGRLAEIIVLDQFSRNLFRGTPRAFSCDGMALVLAQEAVRSGQCARLSVEQRGFLYLPFMHSESALVHQQALALYRELNNGDQLEYELRHKAIIDRFGRYPHRNAILGRTSTAEEQDFLRQPGSSF</sequence>
<keyword evidence="2" id="KW-1185">Reference proteome</keyword>